<feature type="transmembrane region" description="Helical" evidence="1">
    <location>
        <begin position="12"/>
        <end position="35"/>
    </location>
</feature>
<comment type="caution">
    <text evidence="2">The sequence shown here is derived from an EMBL/GenBank/DDBJ whole genome shotgun (WGS) entry which is preliminary data.</text>
</comment>
<name>A0A3A5H9U2_9ACTN</name>
<keyword evidence="1" id="KW-1133">Transmembrane helix</keyword>
<dbReference type="AlphaFoldDB" id="A0A3A5H9U2"/>
<keyword evidence="1" id="KW-0472">Membrane</keyword>
<sequence>MEPSAEHEYIKATYSPFGVRDGVFWIALFALLGVVSQFRDVDWWLMVAVVGSAIGWEFTKARLRRNARELAEASRRAA</sequence>
<accession>A0A3A5H9U2</accession>
<protein>
    <submittedName>
        <fullName evidence="2">Uncharacterized protein</fullName>
    </submittedName>
</protein>
<proteinExistence type="predicted"/>
<keyword evidence="3" id="KW-1185">Reference proteome</keyword>
<organism evidence="2 3">
    <name type="scientific">Nocardioides cavernaquae</name>
    <dbReference type="NCBI Taxonomy" id="2321396"/>
    <lineage>
        <taxon>Bacteria</taxon>
        <taxon>Bacillati</taxon>
        <taxon>Actinomycetota</taxon>
        <taxon>Actinomycetes</taxon>
        <taxon>Propionibacteriales</taxon>
        <taxon>Nocardioidaceae</taxon>
        <taxon>Nocardioides</taxon>
    </lineage>
</organism>
<dbReference type="RefSeq" id="WP_147384741.1">
    <property type="nucleotide sequence ID" value="NZ_QYRP01000002.1"/>
</dbReference>
<evidence type="ECO:0000313" key="2">
    <source>
        <dbReference type="EMBL" id="RJS44820.1"/>
    </source>
</evidence>
<gene>
    <name evidence="2" type="ORF">D4739_00230</name>
</gene>
<dbReference type="Proteomes" id="UP000276542">
    <property type="component" value="Unassembled WGS sequence"/>
</dbReference>
<evidence type="ECO:0000256" key="1">
    <source>
        <dbReference type="SAM" id="Phobius"/>
    </source>
</evidence>
<keyword evidence="1" id="KW-0812">Transmembrane</keyword>
<dbReference type="EMBL" id="QYRP01000002">
    <property type="protein sequence ID" value="RJS44820.1"/>
    <property type="molecule type" value="Genomic_DNA"/>
</dbReference>
<reference evidence="3" key="1">
    <citation type="submission" date="2018-09" db="EMBL/GenBank/DDBJ databases">
        <authorList>
            <person name="Zhu H."/>
        </authorList>
    </citation>
    <scope>NUCLEOTIDE SEQUENCE [LARGE SCALE GENOMIC DNA]</scope>
    <source>
        <strain evidence="3">K1W22B-1</strain>
    </source>
</reference>
<evidence type="ECO:0000313" key="3">
    <source>
        <dbReference type="Proteomes" id="UP000276542"/>
    </source>
</evidence>
<feature type="transmembrane region" description="Helical" evidence="1">
    <location>
        <begin position="41"/>
        <end position="59"/>
    </location>
</feature>